<organism evidence="2 3">
    <name type="scientific">Streptomyces polyrhachis</name>
    <dbReference type="NCBI Taxonomy" id="1282885"/>
    <lineage>
        <taxon>Bacteria</taxon>
        <taxon>Bacillati</taxon>
        <taxon>Actinomycetota</taxon>
        <taxon>Actinomycetes</taxon>
        <taxon>Kitasatosporales</taxon>
        <taxon>Streptomycetaceae</taxon>
        <taxon>Streptomyces</taxon>
    </lineage>
</organism>
<name>A0ABW2GPA2_9ACTN</name>
<evidence type="ECO:0000313" key="2">
    <source>
        <dbReference type="EMBL" id="MFC7220904.1"/>
    </source>
</evidence>
<proteinExistence type="predicted"/>
<reference evidence="3" key="1">
    <citation type="journal article" date="2019" name="Int. J. Syst. Evol. Microbiol.">
        <title>The Global Catalogue of Microorganisms (GCM) 10K type strain sequencing project: providing services to taxonomists for standard genome sequencing and annotation.</title>
        <authorList>
            <consortium name="The Broad Institute Genomics Platform"/>
            <consortium name="The Broad Institute Genome Sequencing Center for Infectious Disease"/>
            <person name="Wu L."/>
            <person name="Ma J."/>
        </authorList>
    </citation>
    <scope>NUCLEOTIDE SEQUENCE [LARGE SCALE GENOMIC DNA]</scope>
    <source>
        <strain evidence="3">CGMCC 1.13681</strain>
    </source>
</reference>
<dbReference type="InterPro" id="IPR037407">
    <property type="entry name" value="MLP_fam"/>
</dbReference>
<dbReference type="Pfam" id="PF03621">
    <property type="entry name" value="MbtH"/>
    <property type="match status" value="1"/>
</dbReference>
<dbReference type="SMART" id="SM00923">
    <property type="entry name" value="MbtH"/>
    <property type="match status" value="1"/>
</dbReference>
<keyword evidence="3" id="KW-1185">Reference proteome</keyword>
<dbReference type="Gene3D" id="3.90.820.10">
    <property type="entry name" value="Structural Genomics, Unknown Function 30-nov-00 1gh9 Mol_id"/>
    <property type="match status" value="1"/>
</dbReference>
<comment type="caution">
    <text evidence="2">The sequence shown here is derived from an EMBL/GenBank/DDBJ whole genome shotgun (WGS) entry which is preliminary data.</text>
</comment>
<evidence type="ECO:0000313" key="3">
    <source>
        <dbReference type="Proteomes" id="UP001596413"/>
    </source>
</evidence>
<sequence>MAENETKVLVNDEEQYSLWPAYLAVPSGWRDTGVAGTKEGCLEYVREVWTDMRPLSLRRHMEAGER</sequence>
<dbReference type="Proteomes" id="UP001596413">
    <property type="component" value="Unassembled WGS sequence"/>
</dbReference>
<dbReference type="InterPro" id="IPR005153">
    <property type="entry name" value="MbtH-like_dom"/>
</dbReference>
<dbReference type="PANTHER" id="PTHR38444:SF1">
    <property type="entry name" value="ENTEROBACTIN BIOSYNTHESIS PROTEIN YBDZ"/>
    <property type="match status" value="1"/>
</dbReference>
<dbReference type="PANTHER" id="PTHR38444">
    <property type="entry name" value="ENTEROBACTIN BIOSYNTHESIS PROTEIN YBDZ"/>
    <property type="match status" value="1"/>
</dbReference>
<protein>
    <submittedName>
        <fullName evidence="2">MbtH family protein</fullName>
    </submittedName>
</protein>
<feature type="domain" description="MbtH-like" evidence="1">
    <location>
        <begin position="1"/>
        <end position="47"/>
    </location>
</feature>
<dbReference type="EMBL" id="JBHSZO010000044">
    <property type="protein sequence ID" value="MFC7220904.1"/>
    <property type="molecule type" value="Genomic_DNA"/>
</dbReference>
<dbReference type="InterPro" id="IPR038020">
    <property type="entry name" value="MbtH-like_sf"/>
</dbReference>
<dbReference type="RefSeq" id="WP_386417895.1">
    <property type="nucleotide sequence ID" value="NZ_JBHSZO010000044.1"/>
</dbReference>
<evidence type="ECO:0000259" key="1">
    <source>
        <dbReference type="SMART" id="SM00923"/>
    </source>
</evidence>
<gene>
    <name evidence="2" type="ORF">ACFQLX_22490</name>
</gene>
<dbReference type="SUPFAM" id="SSF160582">
    <property type="entry name" value="MbtH-like"/>
    <property type="match status" value="1"/>
</dbReference>
<accession>A0ABW2GPA2</accession>